<dbReference type="OrthoDB" id="321327at2"/>
<evidence type="ECO:0000259" key="5">
    <source>
        <dbReference type="Pfam" id="PF17954"/>
    </source>
</evidence>
<dbReference type="PIRSF" id="PIRSF006232">
    <property type="entry name" value="Pirin"/>
    <property type="match status" value="1"/>
</dbReference>
<feature type="domain" description="Quercetin 2,3-dioxygenase C-terminal cupin" evidence="5">
    <location>
        <begin position="148"/>
        <end position="235"/>
    </location>
</feature>
<name>A0A4Q9BH24_9BACT</name>
<dbReference type="GO" id="GO:0046872">
    <property type="term" value="F:metal ion binding"/>
    <property type="evidence" value="ECO:0007669"/>
    <property type="project" value="UniProtKB-KW"/>
</dbReference>
<keyword evidence="2" id="KW-0408">Iron</keyword>
<evidence type="ECO:0000256" key="1">
    <source>
        <dbReference type="ARBA" id="ARBA00008416"/>
    </source>
</evidence>
<evidence type="ECO:0000256" key="3">
    <source>
        <dbReference type="RuleBase" id="RU003457"/>
    </source>
</evidence>
<feature type="binding site" evidence="2">
    <location>
        <position position="104"/>
    </location>
    <ligand>
        <name>Fe cation</name>
        <dbReference type="ChEBI" id="CHEBI:24875"/>
    </ligand>
</feature>
<sequence length="239" mass="26179">MKTELHPSHTRGTADHGWLKTAFSFSFAGYYNPARIHFGALRVLNDDFIAAGMGFGKHPHDNMEIVTIPMKGAVAHEDSMGTNGIINAGDVQIMSAGSGIYHSEFNASQTEGLELFQIWVMPKLKNITPRYDQRTYNPADFKGQWKTVVSPLGTDIDSLQVNQDTYFNITEIAEGENLSYALHGAQQGAFVFVIEGGIEVAGEKLGRRDAIGISETETIEVKASTAGTKVLLIEVPMVW</sequence>
<dbReference type="Proteomes" id="UP000293583">
    <property type="component" value="Unassembled WGS sequence"/>
</dbReference>
<protein>
    <submittedName>
        <fullName evidence="6">Pirin family protein</fullName>
    </submittedName>
</protein>
<comment type="caution">
    <text evidence="6">The sequence shown here is derived from an EMBL/GenBank/DDBJ whole genome shotgun (WGS) entry which is preliminary data.</text>
</comment>
<evidence type="ECO:0000259" key="4">
    <source>
        <dbReference type="Pfam" id="PF02678"/>
    </source>
</evidence>
<feature type="binding site" evidence="2">
    <location>
        <position position="58"/>
    </location>
    <ligand>
        <name>Fe cation</name>
        <dbReference type="ChEBI" id="CHEBI:24875"/>
    </ligand>
</feature>
<dbReference type="RefSeq" id="WP_130922597.1">
    <property type="nucleotide sequence ID" value="NZ_JAANOL010000005.1"/>
</dbReference>
<dbReference type="AlphaFoldDB" id="A0A4Q9BH24"/>
<evidence type="ECO:0000313" key="7">
    <source>
        <dbReference type="Proteomes" id="UP000293583"/>
    </source>
</evidence>
<dbReference type="PANTHER" id="PTHR43212">
    <property type="entry name" value="QUERCETIN 2,3-DIOXYGENASE"/>
    <property type="match status" value="1"/>
</dbReference>
<proteinExistence type="inferred from homology"/>
<feature type="domain" description="Pirin N-terminal" evidence="4">
    <location>
        <begin position="11"/>
        <end position="120"/>
    </location>
</feature>
<dbReference type="Gene3D" id="2.60.120.10">
    <property type="entry name" value="Jelly Rolls"/>
    <property type="match status" value="2"/>
</dbReference>
<dbReference type="InterPro" id="IPR014710">
    <property type="entry name" value="RmlC-like_jellyroll"/>
</dbReference>
<dbReference type="InterPro" id="IPR003829">
    <property type="entry name" value="Pirin_N_dom"/>
</dbReference>
<dbReference type="PANTHER" id="PTHR43212:SF3">
    <property type="entry name" value="QUERCETIN 2,3-DIOXYGENASE"/>
    <property type="match status" value="1"/>
</dbReference>
<keyword evidence="2" id="KW-0479">Metal-binding</keyword>
<dbReference type="EMBL" id="SEWY01000001">
    <property type="protein sequence ID" value="TBH75444.1"/>
    <property type="molecule type" value="Genomic_DNA"/>
</dbReference>
<dbReference type="Pfam" id="PF17954">
    <property type="entry name" value="Pirin_C_2"/>
    <property type="match status" value="1"/>
</dbReference>
<evidence type="ECO:0000313" key="6">
    <source>
        <dbReference type="EMBL" id="TBH75444.1"/>
    </source>
</evidence>
<organism evidence="6 7">
    <name type="scientific">Aquirufa antheringensis</name>
    <dbReference type="NCBI Taxonomy" id="2516559"/>
    <lineage>
        <taxon>Bacteria</taxon>
        <taxon>Pseudomonadati</taxon>
        <taxon>Bacteroidota</taxon>
        <taxon>Cytophagia</taxon>
        <taxon>Cytophagales</taxon>
        <taxon>Flectobacillaceae</taxon>
        <taxon>Aquirufa</taxon>
    </lineage>
</organism>
<accession>A0A4Q9BH24</accession>
<keyword evidence="7" id="KW-1185">Reference proteome</keyword>
<gene>
    <name evidence="6" type="ORF">EWU20_02375</name>
</gene>
<comment type="similarity">
    <text evidence="1 3">Belongs to the pirin family.</text>
</comment>
<dbReference type="Pfam" id="PF02678">
    <property type="entry name" value="Pirin"/>
    <property type="match status" value="1"/>
</dbReference>
<dbReference type="SUPFAM" id="SSF51182">
    <property type="entry name" value="RmlC-like cupins"/>
    <property type="match status" value="1"/>
</dbReference>
<feature type="binding site" evidence="2">
    <location>
        <position position="60"/>
    </location>
    <ligand>
        <name>Fe cation</name>
        <dbReference type="ChEBI" id="CHEBI:24875"/>
    </ligand>
</feature>
<reference evidence="6 7" key="1">
    <citation type="submission" date="2019-02" db="EMBL/GenBank/DDBJ databases">
        <title>Genome of a new Bacteroidetes strain.</title>
        <authorList>
            <person name="Pitt A."/>
        </authorList>
    </citation>
    <scope>NUCLEOTIDE SEQUENCE [LARGE SCALE GENOMIC DNA]</scope>
    <source>
        <strain evidence="6 7">103A-SOEBACH</strain>
    </source>
</reference>
<dbReference type="CDD" id="cd02910">
    <property type="entry name" value="cupin_Yhhw_N"/>
    <property type="match status" value="1"/>
</dbReference>
<dbReference type="InterPro" id="IPR041602">
    <property type="entry name" value="Quercetinase_C"/>
</dbReference>
<comment type="cofactor">
    <cofactor evidence="2">
        <name>Fe cation</name>
        <dbReference type="ChEBI" id="CHEBI:24875"/>
    </cofactor>
    <text evidence="2">Binds 1 Fe cation per subunit.</text>
</comment>
<feature type="binding site" evidence="2">
    <location>
        <position position="102"/>
    </location>
    <ligand>
        <name>Fe cation</name>
        <dbReference type="ChEBI" id="CHEBI:24875"/>
    </ligand>
</feature>
<dbReference type="InterPro" id="IPR012093">
    <property type="entry name" value="Pirin"/>
</dbReference>
<dbReference type="InterPro" id="IPR011051">
    <property type="entry name" value="RmlC_Cupin_sf"/>
</dbReference>
<evidence type="ECO:0000256" key="2">
    <source>
        <dbReference type="PIRSR" id="PIRSR006232-1"/>
    </source>
</evidence>